<dbReference type="Pfam" id="PF00672">
    <property type="entry name" value="HAMP"/>
    <property type="match status" value="1"/>
</dbReference>
<organism evidence="4 5">
    <name type="scientific">Sphingomonas crocodyli</name>
    <dbReference type="NCBI Taxonomy" id="1979270"/>
    <lineage>
        <taxon>Bacteria</taxon>
        <taxon>Pseudomonadati</taxon>
        <taxon>Pseudomonadota</taxon>
        <taxon>Alphaproteobacteria</taxon>
        <taxon>Sphingomonadales</taxon>
        <taxon>Sphingomonadaceae</taxon>
        <taxon>Sphingomonas</taxon>
    </lineage>
</organism>
<dbReference type="AlphaFoldDB" id="A0A437LUX4"/>
<feature type="transmembrane region" description="Helical" evidence="1">
    <location>
        <begin position="12"/>
        <end position="31"/>
    </location>
</feature>
<dbReference type="InterPro" id="IPR029787">
    <property type="entry name" value="Nucleotide_cyclase"/>
</dbReference>
<dbReference type="PANTHER" id="PTHR43081:SF1">
    <property type="entry name" value="ADENYLATE CYCLASE, TERMINAL-DIFFERENTIATION SPECIFIC"/>
    <property type="match status" value="1"/>
</dbReference>
<name>A0A437LUX4_9SPHN</name>
<evidence type="ECO:0000256" key="1">
    <source>
        <dbReference type="SAM" id="Phobius"/>
    </source>
</evidence>
<dbReference type="PROSITE" id="PS50885">
    <property type="entry name" value="HAMP"/>
    <property type="match status" value="1"/>
</dbReference>
<keyword evidence="1" id="KW-1133">Transmembrane helix</keyword>
<dbReference type="SMART" id="SM00304">
    <property type="entry name" value="HAMP"/>
    <property type="match status" value="1"/>
</dbReference>
<dbReference type="Gene3D" id="3.30.70.1230">
    <property type="entry name" value="Nucleotide cyclase"/>
    <property type="match status" value="1"/>
</dbReference>
<feature type="transmembrane region" description="Helical" evidence="1">
    <location>
        <begin position="190"/>
        <end position="208"/>
    </location>
</feature>
<dbReference type="Gene3D" id="6.10.340.10">
    <property type="match status" value="1"/>
</dbReference>
<dbReference type="GO" id="GO:0006171">
    <property type="term" value="P:cAMP biosynthetic process"/>
    <property type="evidence" value="ECO:0007669"/>
    <property type="project" value="TreeGrafter"/>
</dbReference>
<evidence type="ECO:0000259" key="3">
    <source>
        <dbReference type="PROSITE" id="PS50885"/>
    </source>
</evidence>
<dbReference type="RefSeq" id="WP_127746821.1">
    <property type="nucleotide sequence ID" value="NZ_SACN01000006.1"/>
</dbReference>
<dbReference type="EMBL" id="SACN01000006">
    <property type="protein sequence ID" value="RVT89231.1"/>
    <property type="molecule type" value="Genomic_DNA"/>
</dbReference>
<keyword evidence="1" id="KW-0472">Membrane</keyword>
<keyword evidence="1" id="KW-0812">Transmembrane</keyword>
<accession>A0A437LUX4</accession>
<dbReference type="PROSITE" id="PS50125">
    <property type="entry name" value="GUANYLATE_CYCLASE_2"/>
    <property type="match status" value="1"/>
</dbReference>
<proteinExistence type="predicted"/>
<evidence type="ECO:0000259" key="2">
    <source>
        <dbReference type="PROSITE" id="PS50125"/>
    </source>
</evidence>
<dbReference type="Proteomes" id="UP000282971">
    <property type="component" value="Unassembled WGS sequence"/>
</dbReference>
<dbReference type="GO" id="GO:0016020">
    <property type="term" value="C:membrane"/>
    <property type="evidence" value="ECO:0007669"/>
    <property type="project" value="InterPro"/>
</dbReference>
<sequence>MAVLLRSISVKIFGVAVVLLIVMAMAAVWSGRLTEQVHLQLRTFNHALFPMAITIAEVESAMTAELGAPYPAGPGCAKVVRRRLATSDELIAQARTYRSKAARMAVLERNKLELARLEPMLDELAASHKLLGDLTERVCRGEETARAEARLRIADIQRVTGAVSHEIEGFVAAGALIVGDNQKRAMQANFLLIGAAGLVGLMLAWAVARGLTRPISRLHAGAHAVRQGQLDAEIPVTTADEIGDVTRAFNEMIVGLREKERITATFGQYVDPRVVAGLVGAEADRSTIGEKQVATVFFSDIAGFTPLSERLAPATLVRLINAYFSAMSACIRDRQGIIDKYIGDAIMAFWVPPFVEADAQAELACRAALDQLAALDRFRADIPDLVGMRRDLPAIDIRIGIATGEVVVGSVGSDHARSFTTMGDTVNFGSRLEGVNKVYGTRILIDAATRDLAGDAIVTREIDVVRVVGREQPVAIYELAAMAGDLPADRLALHTAYAEAIRLYRAGDWAGARVAFAACVDDAPALKMLARLDRIEAAPPASWDGVWRLDSK</sequence>
<dbReference type="GO" id="GO:0004016">
    <property type="term" value="F:adenylate cyclase activity"/>
    <property type="evidence" value="ECO:0007669"/>
    <property type="project" value="UniProtKB-ARBA"/>
</dbReference>
<dbReference type="SMART" id="SM00044">
    <property type="entry name" value="CYCc"/>
    <property type="match status" value="1"/>
</dbReference>
<protein>
    <submittedName>
        <fullName evidence="4">Adenylate/guanylate cyclase domain-containing protein</fullName>
    </submittedName>
</protein>
<dbReference type="OrthoDB" id="9789782at2"/>
<feature type="domain" description="HAMP" evidence="3">
    <location>
        <begin position="209"/>
        <end position="261"/>
    </location>
</feature>
<dbReference type="CDD" id="cd07302">
    <property type="entry name" value="CHD"/>
    <property type="match status" value="1"/>
</dbReference>
<dbReference type="PANTHER" id="PTHR43081">
    <property type="entry name" value="ADENYLATE CYCLASE, TERMINAL-DIFFERENTIATION SPECIFIC-RELATED"/>
    <property type="match status" value="1"/>
</dbReference>
<feature type="domain" description="Guanylate cyclase" evidence="2">
    <location>
        <begin position="295"/>
        <end position="433"/>
    </location>
</feature>
<dbReference type="SUPFAM" id="SSF55073">
    <property type="entry name" value="Nucleotide cyclase"/>
    <property type="match status" value="1"/>
</dbReference>
<reference evidence="4 5" key="1">
    <citation type="submission" date="2019-01" db="EMBL/GenBank/DDBJ databases">
        <authorList>
            <person name="Chen W.-M."/>
        </authorList>
    </citation>
    <scope>NUCLEOTIDE SEQUENCE [LARGE SCALE GENOMIC DNA]</scope>
    <source>
        <strain evidence="4 5">CCP-7</strain>
    </source>
</reference>
<evidence type="ECO:0000313" key="4">
    <source>
        <dbReference type="EMBL" id="RVT89231.1"/>
    </source>
</evidence>
<gene>
    <name evidence="4" type="ORF">EOD43_23260</name>
</gene>
<dbReference type="Pfam" id="PF00211">
    <property type="entry name" value="Guanylate_cyc"/>
    <property type="match status" value="1"/>
</dbReference>
<dbReference type="InterPro" id="IPR001054">
    <property type="entry name" value="A/G_cyclase"/>
</dbReference>
<dbReference type="InterPro" id="IPR003660">
    <property type="entry name" value="HAMP_dom"/>
</dbReference>
<dbReference type="SUPFAM" id="SSF158472">
    <property type="entry name" value="HAMP domain-like"/>
    <property type="match status" value="1"/>
</dbReference>
<evidence type="ECO:0000313" key="5">
    <source>
        <dbReference type="Proteomes" id="UP000282971"/>
    </source>
</evidence>
<dbReference type="InterPro" id="IPR050697">
    <property type="entry name" value="Adenylyl/Guanylyl_Cyclase_3/4"/>
</dbReference>
<dbReference type="GO" id="GO:0035556">
    <property type="term" value="P:intracellular signal transduction"/>
    <property type="evidence" value="ECO:0007669"/>
    <property type="project" value="InterPro"/>
</dbReference>
<dbReference type="CDD" id="cd06225">
    <property type="entry name" value="HAMP"/>
    <property type="match status" value="1"/>
</dbReference>
<comment type="caution">
    <text evidence="4">The sequence shown here is derived from an EMBL/GenBank/DDBJ whole genome shotgun (WGS) entry which is preliminary data.</text>
</comment>
<keyword evidence="5" id="KW-1185">Reference proteome</keyword>